<name>A0A0S2I0T9_9BACT</name>
<organism evidence="3 4">
    <name type="scientific">Salinivirga cyanobacteriivorans</name>
    <dbReference type="NCBI Taxonomy" id="1307839"/>
    <lineage>
        <taxon>Bacteria</taxon>
        <taxon>Pseudomonadati</taxon>
        <taxon>Bacteroidota</taxon>
        <taxon>Bacteroidia</taxon>
        <taxon>Bacteroidales</taxon>
        <taxon>Salinivirgaceae</taxon>
        <taxon>Salinivirga</taxon>
    </lineage>
</organism>
<dbReference type="PATRIC" id="fig|1307839.3.peg.2331"/>
<dbReference type="Proteomes" id="UP000064893">
    <property type="component" value="Chromosome"/>
</dbReference>
<dbReference type="CDD" id="cd01038">
    <property type="entry name" value="Endonuclease_DUF559"/>
    <property type="match status" value="1"/>
</dbReference>
<evidence type="ECO:0000259" key="1">
    <source>
        <dbReference type="Pfam" id="PF04480"/>
    </source>
</evidence>
<dbReference type="PANTHER" id="PTHR38590:SF1">
    <property type="entry name" value="BLL0828 PROTEIN"/>
    <property type="match status" value="1"/>
</dbReference>
<dbReference type="OrthoDB" id="9798754at2"/>
<dbReference type="Pfam" id="PF04480">
    <property type="entry name" value="DUF559"/>
    <property type="match status" value="1"/>
</dbReference>
<reference evidence="3 4" key="1">
    <citation type="submission" date="2015-11" db="EMBL/GenBank/DDBJ databases">
        <title>Description and complete genome sequence of a novel strain predominating in hypersaline microbial mats and representing a new family of the Bacteriodetes phylum.</title>
        <authorList>
            <person name="Spring S."/>
            <person name="Bunk B."/>
            <person name="Sproer C."/>
            <person name="Klenk H.-P."/>
        </authorList>
    </citation>
    <scope>NUCLEOTIDE SEQUENCE [LARGE SCALE GENOMIC DNA]</scope>
    <source>
        <strain evidence="3 4">L21-Spi-D4</strain>
    </source>
</reference>
<dbReference type="KEGG" id="blq:L21SP5_02214"/>
<dbReference type="InterPro" id="IPR011335">
    <property type="entry name" value="Restrct_endonuc-II-like"/>
</dbReference>
<dbReference type="EMBL" id="CP013118">
    <property type="protein sequence ID" value="ALO15847.1"/>
    <property type="molecule type" value="Genomic_DNA"/>
</dbReference>
<dbReference type="STRING" id="1307839.L21SP5_02213"/>
<evidence type="ECO:0000313" key="3">
    <source>
        <dbReference type="EMBL" id="ALO15847.1"/>
    </source>
</evidence>
<keyword evidence="4" id="KW-1185">Reference proteome</keyword>
<proteinExistence type="predicted"/>
<protein>
    <recommendedName>
        <fullName evidence="1">DUF559 domain-containing protein</fullName>
    </recommendedName>
</protein>
<sequence>MVYKSRSTDDNLHLGANGKRFSDAKFMRKNPTETEKILWQALRNRQLKGYKFRRQHPLFHFIADFYCHEVKLVVEIDGDYHQDITQKEKDEGRTYELTKYDIKVIRFKNEEVLNNLNDVLTQITKFIKSIET</sequence>
<feature type="domain" description="DUF559" evidence="1">
    <location>
        <begin position="22"/>
        <end position="127"/>
    </location>
</feature>
<dbReference type="RefSeq" id="WP_081421506.1">
    <property type="nucleotide sequence ID" value="NZ_CP013118.1"/>
</dbReference>
<dbReference type="KEGG" id="blq:L21SP5_02213"/>
<dbReference type="SUPFAM" id="SSF52980">
    <property type="entry name" value="Restriction endonuclease-like"/>
    <property type="match status" value="1"/>
</dbReference>
<evidence type="ECO:0000313" key="2">
    <source>
        <dbReference type="EMBL" id="ALO15846.1"/>
    </source>
</evidence>
<dbReference type="EMBL" id="CP013118">
    <property type="protein sequence ID" value="ALO15846.1"/>
    <property type="molecule type" value="Genomic_DNA"/>
</dbReference>
<gene>
    <name evidence="2" type="ORF">L21SP5_02213</name>
    <name evidence="3" type="ORF">L21SP5_02214</name>
</gene>
<dbReference type="InterPro" id="IPR007569">
    <property type="entry name" value="DUF559"/>
</dbReference>
<evidence type="ECO:0000313" key="4">
    <source>
        <dbReference type="Proteomes" id="UP000064893"/>
    </source>
</evidence>
<dbReference type="Gene3D" id="3.40.960.10">
    <property type="entry name" value="VSR Endonuclease"/>
    <property type="match status" value="1"/>
</dbReference>
<dbReference type="AlphaFoldDB" id="A0A0S2I0T9"/>
<accession>A0A0S2I0T9</accession>
<dbReference type="InterPro" id="IPR047216">
    <property type="entry name" value="Endonuclease_DUF559_bact"/>
</dbReference>
<dbReference type="PANTHER" id="PTHR38590">
    <property type="entry name" value="BLL0828 PROTEIN"/>
    <property type="match status" value="1"/>
</dbReference>